<dbReference type="InterPro" id="IPR003594">
    <property type="entry name" value="HATPase_dom"/>
</dbReference>
<dbReference type="InterPro" id="IPR050736">
    <property type="entry name" value="Sensor_HK_Regulatory"/>
</dbReference>
<keyword evidence="6" id="KW-0902">Two-component regulatory system</keyword>
<dbReference type="SUPFAM" id="SSF47384">
    <property type="entry name" value="Homodimeric domain of signal transducing histidine kinase"/>
    <property type="match status" value="1"/>
</dbReference>
<dbReference type="SMART" id="SM00086">
    <property type="entry name" value="PAC"/>
    <property type="match status" value="1"/>
</dbReference>
<dbReference type="SUPFAM" id="SSF55874">
    <property type="entry name" value="ATPase domain of HSP90 chaperone/DNA topoisomerase II/histidine kinase"/>
    <property type="match status" value="1"/>
</dbReference>
<evidence type="ECO:0000313" key="11">
    <source>
        <dbReference type="Proteomes" id="UP001161325"/>
    </source>
</evidence>
<dbReference type="Pfam" id="PF00512">
    <property type="entry name" value="HisKA"/>
    <property type="match status" value="1"/>
</dbReference>
<comment type="catalytic activity">
    <reaction evidence="1">
        <text>ATP + protein L-histidine = ADP + protein N-phospho-L-histidine.</text>
        <dbReference type="EC" id="2.7.13.3"/>
    </reaction>
</comment>
<evidence type="ECO:0000256" key="6">
    <source>
        <dbReference type="ARBA" id="ARBA00023012"/>
    </source>
</evidence>
<evidence type="ECO:0000313" key="10">
    <source>
        <dbReference type="EMBL" id="GLC26981.1"/>
    </source>
</evidence>
<dbReference type="GO" id="GO:0000155">
    <property type="term" value="F:phosphorelay sensor kinase activity"/>
    <property type="evidence" value="ECO:0007669"/>
    <property type="project" value="InterPro"/>
</dbReference>
<dbReference type="EMBL" id="BRXS01000005">
    <property type="protein sequence ID" value="GLC26981.1"/>
    <property type="molecule type" value="Genomic_DNA"/>
</dbReference>
<dbReference type="InterPro" id="IPR035965">
    <property type="entry name" value="PAS-like_dom_sf"/>
</dbReference>
<dbReference type="PRINTS" id="PR00344">
    <property type="entry name" value="BCTRLSENSOR"/>
</dbReference>
<dbReference type="SMART" id="SM00387">
    <property type="entry name" value="HATPase_c"/>
    <property type="match status" value="1"/>
</dbReference>
<dbReference type="InterPro" id="IPR001610">
    <property type="entry name" value="PAC"/>
</dbReference>
<dbReference type="PROSITE" id="PS50109">
    <property type="entry name" value="HIS_KIN"/>
    <property type="match status" value="1"/>
</dbReference>
<evidence type="ECO:0000256" key="2">
    <source>
        <dbReference type="ARBA" id="ARBA00012438"/>
    </source>
</evidence>
<dbReference type="InterPro" id="IPR013656">
    <property type="entry name" value="PAS_4"/>
</dbReference>
<protein>
    <recommendedName>
        <fullName evidence="2">histidine kinase</fullName>
        <ecNumber evidence="2">2.7.13.3</ecNumber>
    </recommendedName>
</protein>
<evidence type="ECO:0000256" key="3">
    <source>
        <dbReference type="ARBA" id="ARBA00022553"/>
    </source>
</evidence>
<evidence type="ECO:0000256" key="1">
    <source>
        <dbReference type="ARBA" id="ARBA00000085"/>
    </source>
</evidence>
<dbReference type="Pfam" id="PF02518">
    <property type="entry name" value="HATPase_c"/>
    <property type="match status" value="1"/>
</dbReference>
<dbReference type="InterPro" id="IPR036097">
    <property type="entry name" value="HisK_dim/P_sf"/>
</dbReference>
<dbReference type="InterPro" id="IPR005467">
    <property type="entry name" value="His_kinase_dom"/>
</dbReference>
<keyword evidence="11" id="KW-1185">Reference proteome</keyword>
<feature type="domain" description="PAC" evidence="9">
    <location>
        <begin position="106"/>
        <end position="160"/>
    </location>
</feature>
<dbReference type="Gene3D" id="3.30.450.20">
    <property type="entry name" value="PAS domain"/>
    <property type="match status" value="3"/>
</dbReference>
<dbReference type="PANTHER" id="PTHR43711">
    <property type="entry name" value="TWO-COMPONENT HISTIDINE KINASE"/>
    <property type="match status" value="1"/>
</dbReference>
<evidence type="ECO:0000256" key="5">
    <source>
        <dbReference type="ARBA" id="ARBA00022777"/>
    </source>
</evidence>
<dbReference type="CDD" id="cd00130">
    <property type="entry name" value="PAS"/>
    <property type="match status" value="1"/>
</dbReference>
<dbReference type="FunFam" id="3.30.565.10:FF:000006">
    <property type="entry name" value="Sensor histidine kinase WalK"/>
    <property type="match status" value="1"/>
</dbReference>
<feature type="domain" description="Histidine kinase" evidence="7">
    <location>
        <begin position="446"/>
        <end position="668"/>
    </location>
</feature>
<dbReference type="Gene3D" id="1.10.287.130">
    <property type="match status" value="1"/>
</dbReference>
<dbReference type="Pfam" id="PF08448">
    <property type="entry name" value="PAS_4"/>
    <property type="match status" value="3"/>
</dbReference>
<dbReference type="NCBIfam" id="TIGR00229">
    <property type="entry name" value="sensory_box"/>
    <property type="match status" value="1"/>
</dbReference>
<dbReference type="SMART" id="SM00091">
    <property type="entry name" value="PAS"/>
    <property type="match status" value="2"/>
</dbReference>
<dbReference type="CDD" id="cd00082">
    <property type="entry name" value="HisKA"/>
    <property type="match status" value="1"/>
</dbReference>
<dbReference type="InterPro" id="IPR003661">
    <property type="entry name" value="HisK_dim/P_dom"/>
</dbReference>
<evidence type="ECO:0000259" key="9">
    <source>
        <dbReference type="PROSITE" id="PS50113"/>
    </source>
</evidence>
<feature type="domain" description="PAS" evidence="8">
    <location>
        <begin position="304"/>
        <end position="355"/>
    </location>
</feature>
<dbReference type="PROSITE" id="PS50112">
    <property type="entry name" value="PAS"/>
    <property type="match status" value="1"/>
</dbReference>
<dbReference type="CDD" id="cd16922">
    <property type="entry name" value="HATPase_EvgS-ArcB-TorS-like"/>
    <property type="match status" value="1"/>
</dbReference>
<dbReference type="InterPro" id="IPR000014">
    <property type="entry name" value="PAS"/>
</dbReference>
<dbReference type="EC" id="2.7.13.3" evidence="2"/>
<evidence type="ECO:0000259" key="7">
    <source>
        <dbReference type="PROSITE" id="PS50109"/>
    </source>
</evidence>
<reference evidence="10" key="1">
    <citation type="submission" date="2022-08" db="EMBL/GenBank/DDBJ databases">
        <title>Draft genome sequencing of Roseisolibacter agri AW1220.</title>
        <authorList>
            <person name="Tobiishi Y."/>
            <person name="Tonouchi A."/>
        </authorList>
    </citation>
    <scope>NUCLEOTIDE SEQUENCE</scope>
    <source>
        <strain evidence="10">AW1220</strain>
    </source>
</reference>
<evidence type="ECO:0000259" key="8">
    <source>
        <dbReference type="PROSITE" id="PS50112"/>
    </source>
</evidence>
<keyword evidence="3" id="KW-0597">Phosphoprotein</keyword>
<gene>
    <name evidence="10" type="ORF">rosag_34940</name>
</gene>
<dbReference type="Gene3D" id="3.30.565.10">
    <property type="entry name" value="Histidine kinase-like ATPase, C-terminal domain"/>
    <property type="match status" value="1"/>
</dbReference>
<name>A0AA37V7R6_9BACT</name>
<dbReference type="InterPro" id="IPR036890">
    <property type="entry name" value="HATPase_C_sf"/>
</dbReference>
<feature type="domain" description="PAC" evidence="9">
    <location>
        <begin position="251"/>
        <end position="303"/>
    </location>
</feature>
<organism evidence="10 11">
    <name type="scientific">Roseisolibacter agri</name>
    <dbReference type="NCBI Taxonomy" id="2014610"/>
    <lineage>
        <taxon>Bacteria</taxon>
        <taxon>Pseudomonadati</taxon>
        <taxon>Gemmatimonadota</taxon>
        <taxon>Gemmatimonadia</taxon>
        <taxon>Gemmatimonadales</taxon>
        <taxon>Gemmatimonadaceae</taxon>
        <taxon>Roseisolibacter</taxon>
    </lineage>
</organism>
<sequence length="668" mass="72974">MRYLVHYVEDVTERVHAEAERARLVAALAAERGQLRAALLQAMTPMALLVGPEHRLELVNDAYKRVSGGRDVTGLTYREAFPELEGQPFFDIQDRVYATGEPWAATAVPVRYDRLGAGLEDAYFDLRYEPVRDAEGRVFALLSYGVDVTEQTRAHLAAERERQRLAAVLEHLPVGVTFAEAPAGRHSVSNPAAVAIWGVVPASPEVAAYSRDFVGFRPGPGAPGSPEEAARRIASHEWPLARALAQGEVVQDELVEIERPDGARRLVSLSAAPVRDADGRVDGALVTSVDVTERERLLAESEAARARVTAVLESIGDAFYAVDAEFRFTYVNRRAEALWQRCREDLIGRHYWSEFPAAVGSESYRMHHQVMSERRPVHYETISPLTDLWIDVSIYPEAGGGLACYFRDITARKTAEAAREAAVARAEGARAEAEQANRGKSEFLAVMSHELRTPLNAIGGYAELIELGIHGPVTEAQRTALARIQQSQRHLLGLIAGVLDYSRVEAGAVTYRLADVPVGEAVAEAEALVAPQLRAKGLGYAWSGAPPELHMRADREKLQQILLNLLGNAVKFTRPRDGVPGRIEVACTVDEERVHLHVRDTGVGIAPEQLERIFEPFVQADQRLTRAQEGVGLGLAISRDLARGMGGDLTAASVPGVGSTFSLTLPRA</sequence>
<dbReference type="InterPro" id="IPR000700">
    <property type="entry name" value="PAS-assoc_C"/>
</dbReference>
<dbReference type="PROSITE" id="PS50113">
    <property type="entry name" value="PAC"/>
    <property type="match status" value="2"/>
</dbReference>
<evidence type="ECO:0000256" key="4">
    <source>
        <dbReference type="ARBA" id="ARBA00022679"/>
    </source>
</evidence>
<comment type="caution">
    <text evidence="10">The sequence shown here is derived from an EMBL/GenBank/DDBJ whole genome shotgun (WGS) entry which is preliminary data.</text>
</comment>
<dbReference type="Proteomes" id="UP001161325">
    <property type="component" value="Unassembled WGS sequence"/>
</dbReference>
<dbReference type="InterPro" id="IPR004358">
    <property type="entry name" value="Sig_transdc_His_kin-like_C"/>
</dbReference>
<dbReference type="SUPFAM" id="SSF55785">
    <property type="entry name" value="PYP-like sensor domain (PAS domain)"/>
    <property type="match status" value="3"/>
</dbReference>
<keyword evidence="4" id="KW-0808">Transferase</keyword>
<dbReference type="AlphaFoldDB" id="A0AA37V7R6"/>
<accession>A0AA37V7R6</accession>
<keyword evidence="5" id="KW-0418">Kinase</keyword>
<proteinExistence type="predicted"/>
<dbReference type="PANTHER" id="PTHR43711:SF26">
    <property type="entry name" value="SENSOR HISTIDINE KINASE RCSC"/>
    <property type="match status" value="1"/>
</dbReference>
<dbReference type="SMART" id="SM00388">
    <property type="entry name" value="HisKA"/>
    <property type="match status" value="1"/>
</dbReference>